<dbReference type="GO" id="GO:0006351">
    <property type="term" value="P:DNA-templated transcription"/>
    <property type="evidence" value="ECO:0007669"/>
    <property type="project" value="TreeGrafter"/>
</dbReference>
<dbReference type="InterPro" id="IPR000847">
    <property type="entry name" value="LysR_HTH_N"/>
</dbReference>
<evidence type="ECO:0000256" key="2">
    <source>
        <dbReference type="ARBA" id="ARBA00023015"/>
    </source>
</evidence>
<dbReference type="FunFam" id="1.10.10.10:FF:000001">
    <property type="entry name" value="LysR family transcriptional regulator"/>
    <property type="match status" value="1"/>
</dbReference>
<dbReference type="RefSeq" id="WP_153421015.1">
    <property type="nucleotide sequence ID" value="NZ_WFLM01000004.1"/>
</dbReference>
<dbReference type="InterPro" id="IPR005119">
    <property type="entry name" value="LysR_subst-bd"/>
</dbReference>
<dbReference type="EMBL" id="WFLM01000004">
    <property type="protein sequence ID" value="KAB8037937.1"/>
    <property type="molecule type" value="Genomic_DNA"/>
</dbReference>
<dbReference type="PANTHER" id="PTHR30537:SF30">
    <property type="entry name" value="TRANSCRIPTIONAL REGULATOR-RELATED"/>
    <property type="match status" value="1"/>
</dbReference>
<evidence type="ECO:0000259" key="5">
    <source>
        <dbReference type="PROSITE" id="PS50931"/>
    </source>
</evidence>
<reference evidence="6 7" key="1">
    <citation type="submission" date="2019-10" db="EMBL/GenBank/DDBJ databases">
        <title>New species of Slilvanegrellaceae.</title>
        <authorList>
            <person name="Pitt A."/>
            <person name="Hahn M.W."/>
        </authorList>
    </citation>
    <scope>NUCLEOTIDE SEQUENCE [LARGE SCALE GENOMIC DNA]</scope>
    <source>
        <strain evidence="6 7">SP-Ram-0.45-NSY-1</strain>
    </source>
</reference>
<comment type="similarity">
    <text evidence="1">Belongs to the LysR transcriptional regulatory family.</text>
</comment>
<dbReference type="OrthoDB" id="5289705at2"/>
<keyword evidence="3" id="KW-0238">DNA-binding</keyword>
<keyword evidence="4" id="KW-0804">Transcription</keyword>
<dbReference type="SUPFAM" id="SSF46785">
    <property type="entry name" value="Winged helix' DNA-binding domain"/>
    <property type="match status" value="1"/>
</dbReference>
<dbReference type="PANTHER" id="PTHR30537">
    <property type="entry name" value="HTH-TYPE TRANSCRIPTIONAL REGULATOR"/>
    <property type="match status" value="1"/>
</dbReference>
<dbReference type="InterPro" id="IPR058163">
    <property type="entry name" value="LysR-type_TF_proteobact-type"/>
</dbReference>
<evidence type="ECO:0000313" key="6">
    <source>
        <dbReference type="EMBL" id="KAB8037937.1"/>
    </source>
</evidence>
<evidence type="ECO:0000256" key="1">
    <source>
        <dbReference type="ARBA" id="ARBA00009437"/>
    </source>
</evidence>
<dbReference type="GO" id="GO:0003700">
    <property type="term" value="F:DNA-binding transcription factor activity"/>
    <property type="evidence" value="ECO:0007669"/>
    <property type="project" value="InterPro"/>
</dbReference>
<evidence type="ECO:0000256" key="3">
    <source>
        <dbReference type="ARBA" id="ARBA00023125"/>
    </source>
</evidence>
<dbReference type="InterPro" id="IPR036390">
    <property type="entry name" value="WH_DNA-bd_sf"/>
</dbReference>
<proteinExistence type="inferred from homology"/>
<dbReference type="Proteomes" id="UP000437748">
    <property type="component" value="Unassembled WGS sequence"/>
</dbReference>
<dbReference type="Gene3D" id="3.40.190.290">
    <property type="match status" value="1"/>
</dbReference>
<dbReference type="Pfam" id="PF03466">
    <property type="entry name" value="LysR_substrate"/>
    <property type="match status" value="1"/>
</dbReference>
<dbReference type="PROSITE" id="PS50931">
    <property type="entry name" value="HTH_LYSR"/>
    <property type="match status" value="1"/>
</dbReference>
<dbReference type="GO" id="GO:0043565">
    <property type="term" value="F:sequence-specific DNA binding"/>
    <property type="evidence" value="ECO:0007669"/>
    <property type="project" value="TreeGrafter"/>
</dbReference>
<name>A0A6N6VWX2_9BACT</name>
<comment type="caution">
    <text evidence="6">The sequence shown here is derived from an EMBL/GenBank/DDBJ whole genome shotgun (WGS) entry which is preliminary data.</text>
</comment>
<keyword evidence="2" id="KW-0805">Transcription regulation</keyword>
<accession>A0A6N6VWX2</accession>
<evidence type="ECO:0000313" key="7">
    <source>
        <dbReference type="Proteomes" id="UP000437748"/>
    </source>
</evidence>
<dbReference type="InterPro" id="IPR036388">
    <property type="entry name" value="WH-like_DNA-bd_sf"/>
</dbReference>
<protein>
    <submittedName>
        <fullName evidence="6">LysR family transcriptional regulator</fullName>
    </submittedName>
</protein>
<gene>
    <name evidence="6" type="ORF">GCL60_12250</name>
</gene>
<evidence type="ECO:0000256" key="4">
    <source>
        <dbReference type="ARBA" id="ARBA00023163"/>
    </source>
</evidence>
<organism evidence="6 7">
    <name type="scientific">Silvanigrella paludirubra</name>
    <dbReference type="NCBI Taxonomy" id="2499159"/>
    <lineage>
        <taxon>Bacteria</taxon>
        <taxon>Pseudomonadati</taxon>
        <taxon>Bdellovibrionota</taxon>
        <taxon>Oligoflexia</taxon>
        <taxon>Silvanigrellales</taxon>
        <taxon>Silvanigrellaceae</taxon>
        <taxon>Silvanigrella</taxon>
    </lineage>
</organism>
<keyword evidence="7" id="KW-1185">Reference proteome</keyword>
<dbReference type="Gene3D" id="1.10.10.10">
    <property type="entry name" value="Winged helix-like DNA-binding domain superfamily/Winged helix DNA-binding domain"/>
    <property type="match status" value="1"/>
</dbReference>
<dbReference type="Pfam" id="PF00126">
    <property type="entry name" value="HTH_1"/>
    <property type="match status" value="1"/>
</dbReference>
<sequence length="311" mass="34707">MSLDLNTIYLFVKVVLFGSYSRAAENLKLPKSTLSRAISRLEEETGTKLLLRTTRTIALTEAGRAFYENCAEPLQLLEDAKKALNEKNNSISGIMRITAPEDIGMNLISKVIAKLTKDYPILQFELFFTNEIIDLIKEGFDIAIRVGKLKSSNLKAKKVGDIIMVLVASPEYLNSINKIEHPADLLNCHCLDVTTRNIKPNWKLIFDTGKTINLEIKTKIIANQMDSLKNLAIQGAGVALIPIFICQEELSSGSLKRVLPNWKSEAMPVYIVSPVGFNSSKRLQVISTALINSLQNLLDQSLFLRNNKEPN</sequence>
<dbReference type="CDD" id="cd08422">
    <property type="entry name" value="PBP2_CrgA_like"/>
    <property type="match status" value="1"/>
</dbReference>
<feature type="domain" description="HTH lysR-type" evidence="5">
    <location>
        <begin position="3"/>
        <end position="60"/>
    </location>
</feature>
<dbReference type="AlphaFoldDB" id="A0A6N6VWX2"/>
<dbReference type="SUPFAM" id="SSF53850">
    <property type="entry name" value="Periplasmic binding protein-like II"/>
    <property type="match status" value="1"/>
</dbReference>